<gene>
    <name evidence="3" type="ORF">V525_05990</name>
</gene>
<dbReference type="InterPro" id="IPR002525">
    <property type="entry name" value="Transp_IS110-like_N"/>
</dbReference>
<dbReference type="GO" id="GO:0004803">
    <property type="term" value="F:transposase activity"/>
    <property type="evidence" value="ECO:0007669"/>
    <property type="project" value="InterPro"/>
</dbReference>
<dbReference type="Pfam" id="PF01548">
    <property type="entry name" value="DEDD_Tnp_IS110"/>
    <property type="match status" value="1"/>
</dbReference>
<sequence length="363" mass="40135">MFTERTSVGLDVHARSIVAAALDGQTSELHQARLTPSFEHVRSWLATLPGPVAVAYEAGPTGFGLYRDLTAAGIRCEVVAPSKLQRPVGDRVKTDVRDSIHLARLLRLGETTSVCIPTVAQEAARDLVRAREDCRGDLMRARHRLSKLLLRHGLVYDGGTAWTGAHDRWLRTVAASALTGAATRVAFDADYEHVLTMKARRDRLDVAIVAMAGDSEFTPIVRRMSCLRGVSTLTAFALTVEIGDWDRFTGNSIGSFVGLVPSEYSSGMSRVQGAITKTGNTHARRLLVEAAWHHRARYHVGAVMRERWEQAPAAARVRGDEGNRRLHQRWVNFLDRRKRPVIANVAIARELAGWCWSLAVMDC</sequence>
<dbReference type="PATRIC" id="fig|1423140.3.peg.1209"/>
<dbReference type="GO" id="GO:0006313">
    <property type="term" value="P:DNA transposition"/>
    <property type="evidence" value="ECO:0007669"/>
    <property type="project" value="InterPro"/>
</dbReference>
<dbReference type="GO" id="GO:0003677">
    <property type="term" value="F:DNA binding"/>
    <property type="evidence" value="ECO:0007669"/>
    <property type="project" value="InterPro"/>
</dbReference>
<name>W9DDT5_9ACTN</name>
<evidence type="ECO:0000259" key="2">
    <source>
        <dbReference type="Pfam" id="PF02371"/>
    </source>
</evidence>
<dbReference type="InterPro" id="IPR047650">
    <property type="entry name" value="Transpos_IS110"/>
</dbReference>
<dbReference type="AlphaFoldDB" id="W9DDT5"/>
<evidence type="ECO:0000313" key="3">
    <source>
        <dbReference type="EMBL" id="ETA07653.1"/>
    </source>
</evidence>
<dbReference type="HOGENOM" id="CLU_036902_1_1_11"/>
<proteinExistence type="predicted"/>
<reference evidence="3 4" key="1">
    <citation type="journal article" date="2014" name="Genome Announc.">
        <title>Draft Genome Sequence of Gordonia alkanivorans Strain CGMCC6845, a Halotolerant Hydrocarbon-Degrading Bacterium.</title>
        <authorList>
            <person name="Wang X."/>
            <person name="Jin D."/>
            <person name="Zhou L."/>
            <person name="Wu L."/>
            <person name="An W."/>
            <person name="Zhao L."/>
        </authorList>
    </citation>
    <scope>NUCLEOTIDE SEQUENCE [LARGE SCALE GENOMIC DNA]</scope>
    <source>
        <strain evidence="3 4">CGMCC 6845</strain>
    </source>
</reference>
<evidence type="ECO:0000259" key="1">
    <source>
        <dbReference type="Pfam" id="PF01548"/>
    </source>
</evidence>
<keyword evidence="4" id="KW-1185">Reference proteome</keyword>
<dbReference type="GeneID" id="80262822"/>
<comment type="caution">
    <text evidence="3">The sequence shown here is derived from an EMBL/GenBank/DDBJ whole genome shotgun (WGS) entry which is preliminary data.</text>
</comment>
<feature type="domain" description="Transposase IS116/IS110/IS902 C-terminal" evidence="2">
    <location>
        <begin position="227"/>
        <end position="299"/>
    </location>
</feature>
<dbReference type="PANTHER" id="PTHR33055:SF3">
    <property type="entry name" value="PUTATIVE TRANSPOSASE FOR IS117-RELATED"/>
    <property type="match status" value="1"/>
</dbReference>
<accession>W9DDT5</accession>
<evidence type="ECO:0000313" key="4">
    <source>
        <dbReference type="Proteomes" id="UP000035035"/>
    </source>
</evidence>
<dbReference type="PANTHER" id="PTHR33055">
    <property type="entry name" value="TRANSPOSASE FOR INSERTION SEQUENCE ELEMENT IS1111A"/>
    <property type="match status" value="1"/>
</dbReference>
<dbReference type="NCBIfam" id="NF033542">
    <property type="entry name" value="transpos_IS110"/>
    <property type="match status" value="1"/>
</dbReference>
<dbReference type="Proteomes" id="UP000035035">
    <property type="component" value="Unassembled WGS sequence"/>
</dbReference>
<feature type="domain" description="Transposase IS110-like N-terminal" evidence="1">
    <location>
        <begin position="8"/>
        <end position="151"/>
    </location>
</feature>
<dbReference type="InterPro" id="IPR003346">
    <property type="entry name" value="Transposase_20"/>
</dbReference>
<dbReference type="EMBL" id="AYXO01000009">
    <property type="protein sequence ID" value="ETA07653.1"/>
    <property type="molecule type" value="Genomic_DNA"/>
</dbReference>
<dbReference type="Pfam" id="PF02371">
    <property type="entry name" value="Transposase_20"/>
    <property type="match status" value="1"/>
</dbReference>
<organism evidence="3 4">
    <name type="scientific">Gordonia alkanivorans CGMCC 6845</name>
    <dbReference type="NCBI Taxonomy" id="1423140"/>
    <lineage>
        <taxon>Bacteria</taxon>
        <taxon>Bacillati</taxon>
        <taxon>Actinomycetota</taxon>
        <taxon>Actinomycetes</taxon>
        <taxon>Mycobacteriales</taxon>
        <taxon>Gordoniaceae</taxon>
        <taxon>Gordonia</taxon>
    </lineage>
</organism>
<protein>
    <submittedName>
        <fullName evidence="3">Transposase IS110</fullName>
    </submittedName>
</protein>
<dbReference type="RefSeq" id="WP_044505579.1">
    <property type="nucleotide sequence ID" value="NZ_KI629805.1"/>
</dbReference>